<keyword evidence="2" id="KW-1185">Reference proteome</keyword>
<dbReference type="HOGENOM" id="CLU_1886449_0_0_1"/>
<sequence>MASRRSVWGSFEEYSNATRCPFHRCDRVTLTSIQPIFASTESFPMASQLFQQHAFSMVLEDRTSPKAAWQWQGEPERRADEAGLVPHIGVYVAFPSRRRNCGLHILNQIRGSPPQSKPVNQSQHIEYICDSTMDQ</sequence>
<dbReference type="VEuPathDB" id="FungiDB:PCH_Pc14g02040"/>
<accession>B6H632</accession>
<dbReference type="AlphaFoldDB" id="B6H632"/>
<dbReference type="EMBL" id="AM920429">
    <property type="protein sequence ID" value="CAP74345.1"/>
    <property type="molecule type" value="Genomic_DNA"/>
</dbReference>
<organism evidence="1 2">
    <name type="scientific">Penicillium rubens (strain ATCC 28089 / DSM 1075 / NRRL 1951 / Wisconsin 54-1255)</name>
    <name type="common">Penicillium chrysogenum</name>
    <dbReference type="NCBI Taxonomy" id="500485"/>
    <lineage>
        <taxon>Eukaryota</taxon>
        <taxon>Fungi</taxon>
        <taxon>Dikarya</taxon>
        <taxon>Ascomycota</taxon>
        <taxon>Pezizomycotina</taxon>
        <taxon>Eurotiomycetes</taxon>
        <taxon>Eurotiomycetidae</taxon>
        <taxon>Eurotiales</taxon>
        <taxon>Aspergillaceae</taxon>
        <taxon>Penicillium</taxon>
        <taxon>Penicillium chrysogenum species complex</taxon>
    </lineage>
</organism>
<dbReference type="Proteomes" id="UP000000724">
    <property type="component" value="Contig Pc00c14"/>
</dbReference>
<gene>
    <name evidence="1" type="ORF">Pc14g02040</name>
    <name evidence="1" type="ORF">PCH_Pc14g02040</name>
</gene>
<name>B6H632_PENRW</name>
<proteinExistence type="predicted"/>
<evidence type="ECO:0000313" key="1">
    <source>
        <dbReference type="EMBL" id="CAP74345.1"/>
    </source>
</evidence>
<protein>
    <submittedName>
        <fullName evidence="1">Uncharacterized protein</fullName>
    </submittedName>
</protein>
<reference evidence="1 2" key="1">
    <citation type="journal article" date="2008" name="Nat. Biotechnol.">
        <title>Genome sequencing and analysis of the filamentous fungus Penicillium chrysogenum.</title>
        <authorList>
            <person name="van den Berg M.A."/>
            <person name="Albang R."/>
            <person name="Albermann K."/>
            <person name="Badger J.H."/>
            <person name="Daran J.-M."/>
            <person name="Driessen A.J.M."/>
            <person name="Garcia-Estrada C."/>
            <person name="Fedorova N.D."/>
            <person name="Harris D.M."/>
            <person name="Heijne W.H.M."/>
            <person name="Joardar V.S."/>
            <person name="Kiel J.A.K.W."/>
            <person name="Kovalchuk A."/>
            <person name="Martin J.F."/>
            <person name="Nierman W.C."/>
            <person name="Nijland J.G."/>
            <person name="Pronk J.T."/>
            <person name="Roubos J.A."/>
            <person name="van der Klei I.J."/>
            <person name="van Peij N.N.M.E."/>
            <person name="Veenhuis M."/>
            <person name="von Doehren H."/>
            <person name="Wagner C."/>
            <person name="Wortman J.R."/>
            <person name="Bovenberg R.A.L."/>
        </authorList>
    </citation>
    <scope>NUCLEOTIDE SEQUENCE [LARGE SCALE GENOMIC DNA]</scope>
    <source>
        <strain evidence="2">ATCC 28089 / DSM 1075 / NRRL 1951 / Wisconsin 54-1255</strain>
    </source>
</reference>
<evidence type="ECO:0000313" key="2">
    <source>
        <dbReference type="Proteomes" id="UP000000724"/>
    </source>
</evidence>